<accession>A0A151AYR2</accession>
<protein>
    <submittedName>
        <fullName evidence="1">Uncharacterized protein</fullName>
    </submittedName>
</protein>
<comment type="caution">
    <text evidence="1">The sequence shown here is derived from an EMBL/GenBank/DDBJ whole genome shotgun (WGS) entry which is preliminary data.</text>
</comment>
<name>A0A151AYR2_9FIRM</name>
<evidence type="ECO:0000313" key="2">
    <source>
        <dbReference type="Proteomes" id="UP000075670"/>
    </source>
</evidence>
<evidence type="ECO:0000313" key="1">
    <source>
        <dbReference type="EMBL" id="KYH32776.1"/>
    </source>
</evidence>
<dbReference type="PATRIC" id="fig|1122241.3.peg.1448"/>
<reference evidence="1 2" key="1">
    <citation type="submission" date="2016-02" db="EMBL/GenBank/DDBJ databases">
        <title>Genome sequence of Moorella mulderi DSM 14980.</title>
        <authorList>
            <person name="Poehlein A."/>
            <person name="Daniel R."/>
        </authorList>
    </citation>
    <scope>NUCLEOTIDE SEQUENCE [LARGE SCALE GENOMIC DNA]</scope>
    <source>
        <strain evidence="1 2">DSM 14980</strain>
    </source>
</reference>
<dbReference type="EMBL" id="LTBC01000003">
    <property type="protein sequence ID" value="KYH32776.1"/>
    <property type="molecule type" value="Genomic_DNA"/>
</dbReference>
<gene>
    <name evidence="1" type="ORF">MOMUL_13780</name>
</gene>
<proteinExistence type="predicted"/>
<sequence length="166" mass="18474">MLIMDEEDMKTGLTEGDIRQLAGEQSFKRGMNYYTMGTIREPFRQGAQLWGKCYGSQDELYRVKIVLGENGIGCVDGLSECLDEGDYDNDTRQVWLATLMEVELADIKLGGIGLAPGAFDIIIEQATEEEWPLLEERVRRPAVAVGKITVQARQAEITEGAAIKLQ</sequence>
<dbReference type="AlphaFoldDB" id="A0A151AYR2"/>
<dbReference type="Proteomes" id="UP000075670">
    <property type="component" value="Unassembled WGS sequence"/>
</dbReference>
<keyword evidence="2" id="KW-1185">Reference proteome</keyword>
<organism evidence="1 2">
    <name type="scientific">Moorella mulderi DSM 14980</name>
    <dbReference type="NCBI Taxonomy" id="1122241"/>
    <lineage>
        <taxon>Bacteria</taxon>
        <taxon>Bacillati</taxon>
        <taxon>Bacillota</taxon>
        <taxon>Clostridia</taxon>
        <taxon>Neomoorellales</taxon>
        <taxon>Neomoorellaceae</taxon>
        <taxon>Neomoorella</taxon>
    </lineage>
</organism>